<organism evidence="1 2">
    <name type="scientific">Cirrhinus molitorella</name>
    <name type="common">mud carp</name>
    <dbReference type="NCBI Taxonomy" id="172907"/>
    <lineage>
        <taxon>Eukaryota</taxon>
        <taxon>Metazoa</taxon>
        <taxon>Chordata</taxon>
        <taxon>Craniata</taxon>
        <taxon>Vertebrata</taxon>
        <taxon>Euteleostomi</taxon>
        <taxon>Actinopterygii</taxon>
        <taxon>Neopterygii</taxon>
        <taxon>Teleostei</taxon>
        <taxon>Ostariophysi</taxon>
        <taxon>Cypriniformes</taxon>
        <taxon>Cyprinidae</taxon>
        <taxon>Labeoninae</taxon>
        <taxon>Labeonini</taxon>
        <taxon>Cirrhinus</taxon>
    </lineage>
</organism>
<evidence type="ECO:0000313" key="1">
    <source>
        <dbReference type="EMBL" id="KAL1249351.1"/>
    </source>
</evidence>
<dbReference type="EMBL" id="JAYMGO010000023">
    <property type="protein sequence ID" value="KAL1249351.1"/>
    <property type="molecule type" value="Genomic_DNA"/>
</dbReference>
<sequence length="153" mass="17222">MFESTAEGWPPNDWVQALAPLLTGEAQRAYFTLPAEVRDQYEAVKTEVLVRMGLSQMWRFCQTCPTCQVTSPRTPPPSPLIALPIFEVPFERIGMDLVGQLPKSARGHEHILVIVDYATRYPEAIPLRKATAKAITLEHFLLQPSRHPQGDLD</sequence>
<dbReference type="Proteomes" id="UP001558613">
    <property type="component" value="Unassembled WGS sequence"/>
</dbReference>
<accession>A0ABR3L8Y1</accession>
<proteinExistence type="predicted"/>
<dbReference type="InterPro" id="IPR050951">
    <property type="entry name" value="Retrovirus_Pol_polyprotein"/>
</dbReference>
<name>A0ABR3L8Y1_9TELE</name>
<dbReference type="SUPFAM" id="SSF53098">
    <property type="entry name" value="Ribonuclease H-like"/>
    <property type="match status" value="1"/>
</dbReference>
<dbReference type="PANTHER" id="PTHR37984:SF15">
    <property type="entry name" value="INTEGRASE CATALYTIC DOMAIN-CONTAINING PROTEIN"/>
    <property type="match status" value="1"/>
</dbReference>
<gene>
    <name evidence="1" type="ORF">QQF64_020356</name>
</gene>
<dbReference type="PANTHER" id="PTHR37984">
    <property type="entry name" value="PROTEIN CBG26694"/>
    <property type="match status" value="1"/>
</dbReference>
<evidence type="ECO:0000313" key="2">
    <source>
        <dbReference type="Proteomes" id="UP001558613"/>
    </source>
</evidence>
<keyword evidence="2" id="KW-1185">Reference proteome</keyword>
<dbReference type="InterPro" id="IPR036397">
    <property type="entry name" value="RNaseH_sf"/>
</dbReference>
<protein>
    <submittedName>
        <fullName evidence="1">Uncharacterized protein</fullName>
    </submittedName>
</protein>
<reference evidence="1 2" key="1">
    <citation type="submission" date="2023-09" db="EMBL/GenBank/DDBJ databases">
        <authorList>
            <person name="Wang M."/>
        </authorList>
    </citation>
    <scope>NUCLEOTIDE SEQUENCE [LARGE SCALE GENOMIC DNA]</scope>
    <source>
        <strain evidence="1">GT-2023</strain>
        <tissue evidence="1">Liver</tissue>
    </source>
</reference>
<dbReference type="Gene3D" id="3.30.420.10">
    <property type="entry name" value="Ribonuclease H-like superfamily/Ribonuclease H"/>
    <property type="match status" value="1"/>
</dbReference>
<dbReference type="InterPro" id="IPR012337">
    <property type="entry name" value="RNaseH-like_sf"/>
</dbReference>
<comment type="caution">
    <text evidence="1">The sequence shown here is derived from an EMBL/GenBank/DDBJ whole genome shotgun (WGS) entry which is preliminary data.</text>
</comment>